<dbReference type="HOGENOM" id="CLU_047227_0_0_7"/>
<dbReference type="RefSeq" id="WP_011372400.1">
    <property type="nucleotide sequence ID" value="NC_007575.1"/>
</dbReference>
<dbReference type="PANTHER" id="PTHR39431">
    <property type="entry name" value="FRPA/C-RELATED PROTEIN"/>
    <property type="match status" value="1"/>
</dbReference>
<evidence type="ECO:0000313" key="1">
    <source>
        <dbReference type="EMBL" id="ABB44047.1"/>
    </source>
</evidence>
<organism evidence="1 2">
    <name type="scientific">Sulfurimonas denitrificans (strain ATCC 33889 / DSM 1251)</name>
    <name type="common">Thiomicrospira denitrificans (strain ATCC 33889 / DSM 1251)</name>
    <dbReference type="NCBI Taxonomy" id="326298"/>
    <lineage>
        <taxon>Bacteria</taxon>
        <taxon>Pseudomonadati</taxon>
        <taxon>Campylobacterota</taxon>
        <taxon>Epsilonproteobacteria</taxon>
        <taxon>Campylobacterales</taxon>
        <taxon>Sulfurimonadaceae</taxon>
        <taxon>Sulfurimonas</taxon>
    </lineage>
</organism>
<dbReference type="eggNOG" id="COG2931">
    <property type="taxonomic scope" value="Bacteria"/>
</dbReference>
<keyword evidence="2" id="KW-1185">Reference proteome</keyword>
<gene>
    <name evidence="1" type="ordered locus">Suden_0768</name>
</gene>
<protein>
    <recommendedName>
        <fullName evidence="3">VCBS repeat-containing protein</fullName>
    </recommendedName>
</protein>
<proteinExistence type="predicted"/>
<name>Q30SI4_SULDN</name>
<dbReference type="PANTHER" id="PTHR39431:SF1">
    <property type="entry name" value="FRPA_C-RELATED PROTEIN"/>
    <property type="match status" value="1"/>
</dbReference>
<evidence type="ECO:0008006" key="3">
    <source>
        <dbReference type="Google" id="ProtNLM"/>
    </source>
</evidence>
<dbReference type="KEGG" id="tdn:Suden_0768"/>
<dbReference type="STRING" id="326298.Suden_0768"/>
<sequence>MKIQDSNLSLSSTYQKKDKIEESESLKVWGDEDFVKKFNKTDRVELSKENNFSQYNKSGIVASDDELFDIALDPKLMKIIRAIEVLTGKRIDLSSYSNTNSLNKTDGLHVGANKDSKEPQEQQLEGWGVDYSYSRNEFHSEELQFLASGNVVTKDGAKIDFKVAFSMSKSSVMSENISIKAGDALIDPLVLNFNGDMVTMSKIKHNFDLNLDGKSDEFSFVAKGSGFLAQDKNGDGKINDGSELFGPTLGNGFEELSAYDEDNNMWIDENDSIFKKLLIWTKDEDGKEEFFTLKEKGVGALYLKPISTSFVLEDEENKSVAKLRESSIYLSENGRAGVLQELDLVV</sequence>
<dbReference type="Proteomes" id="UP000002714">
    <property type="component" value="Chromosome"/>
</dbReference>
<accession>Q30SI4</accession>
<reference evidence="1 2" key="1">
    <citation type="journal article" date="2008" name="Appl. Environ. Microbiol.">
        <title>Genome of the epsilonproteobacterial chemolithoautotroph Sulfurimonas denitrificans.</title>
        <authorList>
            <person name="Sievert S.M."/>
            <person name="Scott K.M."/>
            <person name="Klotz M.G."/>
            <person name="Chain P.S.G."/>
            <person name="Hauser L.J."/>
            <person name="Hemp J."/>
            <person name="Huegler M."/>
            <person name="Land M."/>
            <person name="Lapidus A."/>
            <person name="Larimer F.W."/>
            <person name="Lucas S."/>
            <person name="Malfatti S.A."/>
            <person name="Meyer F."/>
            <person name="Paulsen I.T."/>
            <person name="Ren Q."/>
            <person name="Simon J."/>
            <person name="Bailey K."/>
            <person name="Diaz E."/>
            <person name="Fitzpatrick K.A."/>
            <person name="Glover B."/>
            <person name="Gwatney N."/>
            <person name="Korajkic A."/>
            <person name="Long A."/>
            <person name="Mobberley J.M."/>
            <person name="Pantry S.N."/>
            <person name="Pazder G."/>
            <person name="Peterson S."/>
            <person name="Quintanilla J.D."/>
            <person name="Sprinkle R."/>
            <person name="Stephens J."/>
            <person name="Thomas P."/>
            <person name="Vaughn R."/>
            <person name="Weber M.J."/>
            <person name="Wooten L.L."/>
        </authorList>
    </citation>
    <scope>NUCLEOTIDE SEQUENCE [LARGE SCALE GENOMIC DNA]</scope>
    <source>
        <strain evidence="2">ATCC 33889 / DSM 1251</strain>
    </source>
</reference>
<evidence type="ECO:0000313" key="2">
    <source>
        <dbReference type="Proteomes" id="UP000002714"/>
    </source>
</evidence>
<dbReference type="EMBL" id="CP000153">
    <property type="protein sequence ID" value="ABB44047.1"/>
    <property type="molecule type" value="Genomic_DNA"/>
</dbReference>
<dbReference type="AlphaFoldDB" id="Q30SI4"/>
<dbReference type="OrthoDB" id="9773411at2"/>